<evidence type="ECO:0000256" key="1">
    <source>
        <dbReference type="ARBA" id="ARBA00022729"/>
    </source>
</evidence>
<dbReference type="InterPro" id="IPR013320">
    <property type="entry name" value="ConA-like_dom_sf"/>
</dbReference>
<evidence type="ECO:0000256" key="2">
    <source>
        <dbReference type="ARBA" id="ARBA00023157"/>
    </source>
</evidence>
<gene>
    <name evidence="4" type="ORF">GCM10022271_12520</name>
</gene>
<dbReference type="SUPFAM" id="SSF49899">
    <property type="entry name" value="Concanavalin A-like lectins/glucanases"/>
    <property type="match status" value="1"/>
</dbReference>
<proteinExistence type="predicted"/>
<comment type="caution">
    <text evidence="4">The sequence shown here is derived from an EMBL/GenBank/DDBJ whole genome shotgun (WGS) entry which is preliminary data.</text>
</comment>
<sequence>MVSCQDEEVRINNPSTDEVVDSNSSLASLMRSTVTYDGSRDNILDNASCIGVNLPVTVTANDTTITIETLDDLDLIQEIFDAFNNDEDVLEFLFPITITLSNHTEVVIEDAEALETFVDACVEEPNIIECVDFVYPIVFSIYNTNFQIIDTVQIESDLEMYVFLEGLETGNQGAVLASINFPISLVYANGNTIEVLSNQELQEAINAADEDCNYIECEEEEIHVSLKECHWTIAEYTANGDYLGFDFYFDENNNLQIIYGTGALTVSGNWDVSEVDGRVIVEISELSDFNALEGNWIVQACENDRLVLSQASNSSVVEMVLEQDCSMQPSPFNCFENYEIEACELDITTPVQDAVFNLNAGTVDLVDCDVEFAASFYVSITDAENQTNPIANTETYQSVSTTVYLRVESLGGDFQVFDVQLQVQECVPNCSESDIDTYLQECVWNVVRFNNDDHLISYDFEFSSNTDLVITGAGLTINANWSTSVVANGTILELYNVSGPNIQAVNDYWLIQECEPGRLQMISGNNITMVMERTCQSCDNPGFLTNDLVVYVPFSNETVDLMNDSAQTIQGTGSYVEDRAGNASCATAFNGSQSVSIPVSVSNQIIQGDNFSVSLWFKMQNDNLGNLEILFQKGEVNSEGFQLAVYDGNTPLVSDTTNGYGLWDNDWNQEVDVQWENTDWHHLVVTRDSNNTIRLYRDGQLRNTEENYNFDVDSEPLYNYILGQGFTGHLDDLRVYKRTLSSNEVGDLYQLEADCNTCL</sequence>
<accession>A0ABP7H1B6</accession>
<reference evidence="5" key="1">
    <citation type="journal article" date="2019" name="Int. J. Syst. Evol. Microbiol.">
        <title>The Global Catalogue of Microorganisms (GCM) 10K type strain sequencing project: providing services to taxonomists for standard genome sequencing and annotation.</title>
        <authorList>
            <consortium name="The Broad Institute Genomics Platform"/>
            <consortium name="The Broad Institute Genome Sequencing Center for Infectious Disease"/>
            <person name="Wu L."/>
            <person name="Ma J."/>
        </authorList>
    </citation>
    <scope>NUCLEOTIDE SEQUENCE [LARGE SCALE GENOMIC DNA]</scope>
    <source>
        <strain evidence="5">JCM 17525</strain>
    </source>
</reference>
<evidence type="ECO:0000313" key="4">
    <source>
        <dbReference type="EMBL" id="GAA3781723.1"/>
    </source>
</evidence>
<dbReference type="Pfam" id="PF13385">
    <property type="entry name" value="Laminin_G_3"/>
    <property type="match status" value="1"/>
</dbReference>
<name>A0ABP7H1B6_9FLAO</name>
<feature type="domain" description="LamG-like jellyroll fold" evidence="3">
    <location>
        <begin position="609"/>
        <end position="743"/>
    </location>
</feature>
<evidence type="ECO:0000259" key="3">
    <source>
        <dbReference type="SMART" id="SM00560"/>
    </source>
</evidence>
<dbReference type="Gene3D" id="2.60.120.200">
    <property type="match status" value="1"/>
</dbReference>
<dbReference type="Proteomes" id="UP001501456">
    <property type="component" value="Unassembled WGS sequence"/>
</dbReference>
<keyword evidence="2" id="KW-1015">Disulfide bond</keyword>
<evidence type="ECO:0000313" key="5">
    <source>
        <dbReference type="Proteomes" id="UP001501456"/>
    </source>
</evidence>
<keyword evidence="5" id="KW-1185">Reference proteome</keyword>
<dbReference type="SMART" id="SM00560">
    <property type="entry name" value="LamGL"/>
    <property type="match status" value="1"/>
</dbReference>
<protein>
    <recommendedName>
        <fullName evidence="3">LamG-like jellyroll fold domain-containing protein</fullName>
    </recommendedName>
</protein>
<keyword evidence="1" id="KW-0732">Signal</keyword>
<dbReference type="EMBL" id="BAABBI010000001">
    <property type="protein sequence ID" value="GAA3781723.1"/>
    <property type="molecule type" value="Genomic_DNA"/>
</dbReference>
<dbReference type="InterPro" id="IPR006558">
    <property type="entry name" value="LamG-like"/>
</dbReference>
<organism evidence="4 5">
    <name type="scientific">Corallibacter vietnamensis</name>
    <dbReference type="NCBI Taxonomy" id="904130"/>
    <lineage>
        <taxon>Bacteria</taxon>
        <taxon>Pseudomonadati</taxon>
        <taxon>Bacteroidota</taxon>
        <taxon>Flavobacteriia</taxon>
        <taxon>Flavobacteriales</taxon>
        <taxon>Flavobacteriaceae</taxon>
        <taxon>Corallibacter</taxon>
    </lineage>
</organism>